<dbReference type="Proteomes" id="UP000252174">
    <property type="component" value="Unassembled WGS sequence"/>
</dbReference>
<feature type="transmembrane region" description="Helical" evidence="6">
    <location>
        <begin position="14"/>
        <end position="33"/>
    </location>
</feature>
<comment type="caution">
    <text evidence="8">The sequence shown here is derived from an EMBL/GenBank/DDBJ whole genome shotgun (WGS) entry which is preliminary data.</text>
</comment>
<sequence length="222" mass="24387">MAYTVRVWDLPTRLFHWALVLCVVGLVVTGEVGDNAMVWHFRFGYTVLALLLFRLAWGFVGGYWSRFGTFLSSPARALRYLRGIHEPTDMVGHNPLGAWSVLAMLLLLAAQVGSGLMSDDEIAFAGPLTRFVSGATVELATAYHTEVGKVLLLALVTLHVLAIVFYTVKKKQKLVPPMLHGDKQLPTPAPAARDDVWTRLGALLLFGLCAAAAWWVSRLDAL</sequence>
<dbReference type="InterPro" id="IPR011577">
    <property type="entry name" value="Cyt_b561_bac/Ni-Hgenase"/>
</dbReference>
<keyword evidence="4 6" id="KW-1133">Transmembrane helix</keyword>
<dbReference type="GO" id="GO:0009055">
    <property type="term" value="F:electron transfer activity"/>
    <property type="evidence" value="ECO:0007669"/>
    <property type="project" value="InterPro"/>
</dbReference>
<feature type="transmembrane region" description="Helical" evidence="6">
    <location>
        <begin position="96"/>
        <end position="116"/>
    </location>
</feature>
<dbReference type="GO" id="GO:0005886">
    <property type="term" value="C:plasma membrane"/>
    <property type="evidence" value="ECO:0007669"/>
    <property type="project" value="UniProtKB-SubCell"/>
</dbReference>
<protein>
    <submittedName>
        <fullName evidence="8">Cytochrome b</fullName>
    </submittedName>
</protein>
<gene>
    <name evidence="8" type="ORF">DFR45_1202</name>
</gene>
<evidence type="ECO:0000256" key="4">
    <source>
        <dbReference type="ARBA" id="ARBA00022989"/>
    </source>
</evidence>
<feature type="transmembrane region" description="Helical" evidence="6">
    <location>
        <begin position="150"/>
        <end position="168"/>
    </location>
</feature>
<dbReference type="GO" id="GO:0020037">
    <property type="term" value="F:heme binding"/>
    <property type="evidence" value="ECO:0007669"/>
    <property type="project" value="TreeGrafter"/>
</dbReference>
<comment type="subcellular location">
    <subcellularLocation>
        <location evidence="1">Cell membrane</location>
        <topology evidence="1">Multi-pass membrane protein</topology>
    </subcellularLocation>
</comment>
<keyword evidence="9" id="KW-1185">Reference proteome</keyword>
<evidence type="ECO:0000259" key="7">
    <source>
        <dbReference type="Pfam" id="PF01292"/>
    </source>
</evidence>
<evidence type="ECO:0000256" key="6">
    <source>
        <dbReference type="SAM" id="Phobius"/>
    </source>
</evidence>
<organism evidence="8 9">
    <name type="scientific">Extensimonas vulgaris</name>
    <dbReference type="NCBI Taxonomy" id="1031594"/>
    <lineage>
        <taxon>Bacteria</taxon>
        <taxon>Pseudomonadati</taxon>
        <taxon>Pseudomonadota</taxon>
        <taxon>Betaproteobacteria</taxon>
        <taxon>Burkholderiales</taxon>
        <taxon>Comamonadaceae</taxon>
        <taxon>Extensimonas</taxon>
    </lineage>
</organism>
<accession>A0A369AHG7</accession>
<evidence type="ECO:0000256" key="5">
    <source>
        <dbReference type="ARBA" id="ARBA00023136"/>
    </source>
</evidence>
<dbReference type="EMBL" id="QPJU01000020">
    <property type="protein sequence ID" value="RCX06884.1"/>
    <property type="molecule type" value="Genomic_DNA"/>
</dbReference>
<name>A0A369AHG7_9BURK</name>
<dbReference type="RefSeq" id="WP_114484371.1">
    <property type="nucleotide sequence ID" value="NZ_QPJU01000020.1"/>
</dbReference>
<reference evidence="8 9" key="1">
    <citation type="submission" date="2018-07" db="EMBL/GenBank/DDBJ databases">
        <title>Genomic Encyclopedia of Type Strains, Phase IV (KMG-IV): sequencing the most valuable type-strain genomes for metagenomic binning, comparative biology and taxonomic classification.</title>
        <authorList>
            <person name="Goeker M."/>
        </authorList>
    </citation>
    <scope>NUCLEOTIDE SEQUENCE [LARGE SCALE GENOMIC DNA]</scope>
    <source>
        <strain evidence="8 9">DSM 100911</strain>
    </source>
</reference>
<proteinExistence type="predicted"/>
<evidence type="ECO:0000256" key="2">
    <source>
        <dbReference type="ARBA" id="ARBA00022475"/>
    </source>
</evidence>
<keyword evidence="3 6" id="KW-0812">Transmembrane</keyword>
<feature type="transmembrane region" description="Helical" evidence="6">
    <location>
        <begin position="196"/>
        <end position="216"/>
    </location>
</feature>
<feature type="domain" description="Cytochrome b561 bacterial/Ni-hydrogenase" evidence="7">
    <location>
        <begin position="7"/>
        <end position="181"/>
    </location>
</feature>
<dbReference type="SUPFAM" id="SSF81342">
    <property type="entry name" value="Transmembrane di-heme cytochromes"/>
    <property type="match status" value="1"/>
</dbReference>
<dbReference type="OrthoDB" id="196472at2"/>
<keyword evidence="5 6" id="KW-0472">Membrane</keyword>
<dbReference type="PANTHER" id="PTHR30485:SF2">
    <property type="entry name" value="BLL0597 PROTEIN"/>
    <property type="match status" value="1"/>
</dbReference>
<dbReference type="AlphaFoldDB" id="A0A369AHG7"/>
<evidence type="ECO:0000256" key="1">
    <source>
        <dbReference type="ARBA" id="ARBA00004651"/>
    </source>
</evidence>
<dbReference type="PANTHER" id="PTHR30485">
    <property type="entry name" value="NI/FE-HYDROGENASE 1 B-TYPE CYTOCHROME SUBUNIT"/>
    <property type="match status" value="1"/>
</dbReference>
<evidence type="ECO:0000313" key="9">
    <source>
        <dbReference type="Proteomes" id="UP000252174"/>
    </source>
</evidence>
<dbReference type="GO" id="GO:0022904">
    <property type="term" value="P:respiratory electron transport chain"/>
    <property type="evidence" value="ECO:0007669"/>
    <property type="project" value="InterPro"/>
</dbReference>
<feature type="transmembrane region" description="Helical" evidence="6">
    <location>
        <begin position="45"/>
        <end position="64"/>
    </location>
</feature>
<dbReference type="InterPro" id="IPR016174">
    <property type="entry name" value="Di-haem_cyt_TM"/>
</dbReference>
<dbReference type="Gene3D" id="1.20.950.20">
    <property type="entry name" value="Transmembrane di-heme cytochromes, Chain C"/>
    <property type="match status" value="1"/>
</dbReference>
<keyword evidence="2" id="KW-1003">Cell membrane</keyword>
<evidence type="ECO:0000256" key="3">
    <source>
        <dbReference type="ARBA" id="ARBA00022692"/>
    </source>
</evidence>
<dbReference type="InterPro" id="IPR051542">
    <property type="entry name" value="Hydrogenase_cytochrome"/>
</dbReference>
<evidence type="ECO:0000313" key="8">
    <source>
        <dbReference type="EMBL" id="RCX06884.1"/>
    </source>
</evidence>
<dbReference type="Pfam" id="PF01292">
    <property type="entry name" value="Ni_hydr_CYTB"/>
    <property type="match status" value="1"/>
</dbReference>